<dbReference type="EC" id="7.6.2.9" evidence="6"/>
<comment type="subcellular location">
    <subcellularLocation>
        <location evidence="6">Cell inner membrane</location>
        <topology evidence="6">Peripheral membrane protein</topology>
    </subcellularLocation>
</comment>
<dbReference type="InterPro" id="IPR051921">
    <property type="entry name" value="ABC_osmolyte_uptake_ATP-bind"/>
</dbReference>
<dbReference type="InterPro" id="IPR003439">
    <property type="entry name" value="ABC_transporter-like_ATP-bd"/>
</dbReference>
<sequence>MSVIEINNVTKVFGNYNDKVKKLLDENQSKAEILDQTSSTVAVKAANFTVDEGEIFVIMGLSGSGKSTLIRLINRLIDPSDGAINIKGKDVSQMNSDELRNFRRENLSMVFQNFALFPFKTILENTAFGLEVKDIPKKERLEKSKEALALVGLKGYENQYPNQLSGGMQQRVGLARALANDTDILLMDEAFSALDPLIRKDMQQELLQIQKSMKKTIVFITHDLDEALNIGDRIALMKDGEVVQIGTAYDIITNPANDYVRSFVKDINHAKVLRVKDIMKPVSADDRENISNSIAADKLLTESYTYFSGGDTKIPVSDGSSIIGTLHSTDVFNTLTKGNEEVETDA</sequence>
<evidence type="ECO:0000256" key="2">
    <source>
        <dbReference type="ARBA" id="ARBA00022448"/>
    </source>
</evidence>
<comment type="similarity">
    <text evidence="1 6">Belongs to the ABC transporter superfamily.</text>
</comment>
<evidence type="ECO:0000256" key="4">
    <source>
        <dbReference type="ARBA" id="ARBA00022840"/>
    </source>
</evidence>
<feature type="domain" description="ABC transporter" evidence="7">
    <location>
        <begin position="23"/>
        <end position="264"/>
    </location>
</feature>
<dbReference type="NCBIfam" id="TIGR01186">
    <property type="entry name" value="proV"/>
    <property type="match status" value="1"/>
</dbReference>
<dbReference type="Pfam" id="PF00005">
    <property type="entry name" value="ABC_tran"/>
    <property type="match status" value="1"/>
</dbReference>
<evidence type="ECO:0000256" key="3">
    <source>
        <dbReference type="ARBA" id="ARBA00022741"/>
    </source>
</evidence>
<protein>
    <recommendedName>
        <fullName evidence="6">Quaternary amine transport ATP-binding protein</fullName>
        <ecNumber evidence="6">7.6.2.9</ecNumber>
    </recommendedName>
</protein>
<keyword evidence="2 6" id="KW-0813">Transport</keyword>
<keyword evidence="6" id="KW-1003">Cell membrane</keyword>
<keyword evidence="4 6" id="KW-0067">ATP-binding</keyword>
<dbReference type="RefSeq" id="WP_135098231.1">
    <property type="nucleotide sequence ID" value="NZ_JADGLW010000004.1"/>
</dbReference>
<keyword evidence="6" id="KW-0472">Membrane</keyword>
<keyword evidence="6" id="KW-0997">Cell inner membrane</keyword>
<dbReference type="InterPro" id="IPR005892">
    <property type="entry name" value="Gly-betaine_transp_ATP-bd"/>
</dbReference>
<dbReference type="SUPFAM" id="SSF52540">
    <property type="entry name" value="P-loop containing nucleoside triphosphate hydrolases"/>
    <property type="match status" value="1"/>
</dbReference>
<dbReference type="PROSITE" id="PS00211">
    <property type="entry name" value="ABC_TRANSPORTER_1"/>
    <property type="match status" value="1"/>
</dbReference>
<reference evidence="8 9" key="1">
    <citation type="submission" date="2020-10" db="EMBL/GenBank/DDBJ databases">
        <title>Mouse Oral microbiota.</title>
        <authorList>
            <person name="Joseph S."/>
            <person name="Aduse-Opoku J."/>
        </authorList>
    </citation>
    <scope>NUCLEOTIDE SEQUENCE [LARGE SCALE GENOMIC DNA]</scope>
    <source>
        <strain evidence="8 9">19428wE5_W307</strain>
    </source>
</reference>
<comment type="subunit">
    <text evidence="6">The complex is probably composed of two ATP-binding proteins, two transmembrane proteins and a solute-binding protein.</text>
</comment>
<accession>A0ABR9XYR3</accession>
<organism evidence="8 9">
    <name type="scientific">Jeotgalicoccus nanhaiensis</name>
    <dbReference type="NCBI Taxonomy" id="568603"/>
    <lineage>
        <taxon>Bacteria</taxon>
        <taxon>Bacillati</taxon>
        <taxon>Bacillota</taxon>
        <taxon>Bacilli</taxon>
        <taxon>Bacillales</taxon>
        <taxon>Staphylococcaceae</taxon>
        <taxon>Jeotgalicoccus</taxon>
    </lineage>
</organism>
<comment type="catalytic activity">
    <reaction evidence="6">
        <text>a quaternary ammonium(out) + ATP + H2O = a quaternary ammonium(in) + ADP + phosphate + H(+)</text>
        <dbReference type="Rhea" id="RHEA:11036"/>
        <dbReference type="ChEBI" id="CHEBI:15377"/>
        <dbReference type="ChEBI" id="CHEBI:15378"/>
        <dbReference type="ChEBI" id="CHEBI:30616"/>
        <dbReference type="ChEBI" id="CHEBI:35267"/>
        <dbReference type="ChEBI" id="CHEBI:43474"/>
        <dbReference type="ChEBI" id="CHEBI:456216"/>
    </reaction>
</comment>
<dbReference type="GO" id="GO:0005524">
    <property type="term" value="F:ATP binding"/>
    <property type="evidence" value="ECO:0007669"/>
    <property type="project" value="UniProtKB-KW"/>
</dbReference>
<evidence type="ECO:0000313" key="9">
    <source>
        <dbReference type="Proteomes" id="UP000647980"/>
    </source>
</evidence>
<name>A0ABR9XYR3_9STAP</name>
<dbReference type="SMART" id="SM00382">
    <property type="entry name" value="AAA"/>
    <property type="match status" value="1"/>
</dbReference>
<gene>
    <name evidence="8" type="ORF">IR135_07580</name>
</gene>
<dbReference type="PANTHER" id="PTHR43869">
    <property type="entry name" value="GLYCINE BETAINE/PROLINE BETAINE TRANSPORT SYSTEM ATP-BINDING PROTEIN PROV"/>
    <property type="match status" value="1"/>
</dbReference>
<keyword evidence="3 6" id="KW-0547">Nucleotide-binding</keyword>
<keyword evidence="9" id="KW-1185">Reference proteome</keyword>
<keyword evidence="5" id="KW-0129">CBS domain</keyword>
<evidence type="ECO:0000313" key="8">
    <source>
        <dbReference type="EMBL" id="MBF0754129.1"/>
    </source>
</evidence>
<dbReference type="PROSITE" id="PS50893">
    <property type="entry name" value="ABC_TRANSPORTER_2"/>
    <property type="match status" value="1"/>
</dbReference>
<evidence type="ECO:0000259" key="7">
    <source>
        <dbReference type="PROSITE" id="PS50893"/>
    </source>
</evidence>
<dbReference type="InterPro" id="IPR017871">
    <property type="entry name" value="ABC_transporter-like_CS"/>
</dbReference>
<dbReference type="Proteomes" id="UP000647980">
    <property type="component" value="Unassembled WGS sequence"/>
</dbReference>
<dbReference type="PANTHER" id="PTHR43869:SF1">
    <property type="entry name" value="GLYCINE BETAINE_PROLINE BETAINE TRANSPORT SYSTEM ATP-BINDING PROTEIN PROV"/>
    <property type="match status" value="1"/>
</dbReference>
<dbReference type="InterPro" id="IPR027417">
    <property type="entry name" value="P-loop_NTPase"/>
</dbReference>
<proteinExistence type="inferred from homology"/>
<evidence type="ECO:0000256" key="5">
    <source>
        <dbReference type="ARBA" id="ARBA00023122"/>
    </source>
</evidence>
<evidence type="ECO:0000256" key="6">
    <source>
        <dbReference type="RuleBase" id="RU369116"/>
    </source>
</evidence>
<dbReference type="InterPro" id="IPR003593">
    <property type="entry name" value="AAA+_ATPase"/>
</dbReference>
<dbReference type="Gene3D" id="3.40.50.300">
    <property type="entry name" value="P-loop containing nucleotide triphosphate hydrolases"/>
    <property type="match status" value="1"/>
</dbReference>
<comment type="caution">
    <text evidence="8">The sequence shown here is derived from an EMBL/GenBank/DDBJ whole genome shotgun (WGS) entry which is preliminary data.</text>
</comment>
<dbReference type="CDD" id="cd03294">
    <property type="entry name" value="ABC_Pro_Gly_Betaine"/>
    <property type="match status" value="1"/>
</dbReference>
<evidence type="ECO:0000256" key="1">
    <source>
        <dbReference type="ARBA" id="ARBA00005417"/>
    </source>
</evidence>
<dbReference type="EMBL" id="JADGLW010000004">
    <property type="protein sequence ID" value="MBF0754129.1"/>
    <property type="molecule type" value="Genomic_DNA"/>
</dbReference>